<evidence type="ECO:0000313" key="2">
    <source>
        <dbReference type="EMBL" id="CUP20717.1"/>
    </source>
</evidence>
<dbReference type="AlphaFoldDB" id="A0A174LDX1"/>
<feature type="coiled-coil region" evidence="1">
    <location>
        <begin position="24"/>
        <end position="51"/>
    </location>
</feature>
<dbReference type="EMBL" id="CZAP01000003">
    <property type="protein sequence ID" value="CUP20717.1"/>
    <property type="molecule type" value="Genomic_DNA"/>
</dbReference>
<reference evidence="2 3" key="1">
    <citation type="submission" date="2015-09" db="EMBL/GenBank/DDBJ databases">
        <authorList>
            <consortium name="Pathogen Informatics"/>
        </authorList>
    </citation>
    <scope>NUCLEOTIDE SEQUENCE [LARGE SCALE GENOMIC DNA]</scope>
    <source>
        <strain evidence="2 3">2789STDY5834899</strain>
    </source>
</reference>
<gene>
    <name evidence="2" type="ORF">ERS852511_01469</name>
</gene>
<organism evidence="2 3">
    <name type="scientific">Bacteroides thetaiotaomicron</name>
    <dbReference type="NCBI Taxonomy" id="818"/>
    <lineage>
        <taxon>Bacteria</taxon>
        <taxon>Pseudomonadati</taxon>
        <taxon>Bacteroidota</taxon>
        <taxon>Bacteroidia</taxon>
        <taxon>Bacteroidales</taxon>
        <taxon>Bacteroidaceae</taxon>
        <taxon>Bacteroides</taxon>
    </lineage>
</organism>
<name>A0A174LDX1_BACT4</name>
<dbReference type="Proteomes" id="UP000095576">
    <property type="component" value="Unassembled WGS sequence"/>
</dbReference>
<dbReference type="RefSeq" id="WP_016269198.1">
    <property type="nucleotide sequence ID" value="NZ_CAXSXH010000005.1"/>
</dbReference>
<sequence>MKRNIFIALAAFVICSSCSDSYYLPETEQDLAQLNSEYDDVKAKEADDEGEKIETLASEDEIKASMDEYKAELMNRESVAKERVMRTAYAAVGGIVGVFKISSCGTYKELRITMDCEDKKSDSYTTGNVGASYVENGNVNFVFCLTNANRYYPGGVLLVDHIDYNLTLTQDSRREVRKMDAIVRHHDTEDSDPRNRIYTENADYQGNLRGYSSVDNDVTLAWGFPSNGAPFSIASYFGAAGIQYGLLSTTNAATGTIRCDDEDKNNKNWIQRYNLGYTLDSGFNESIALGDFGITANGNTTYSVSLSTDAKFSKNNRFYPSRLY</sequence>
<keyword evidence="1" id="KW-0175">Coiled coil</keyword>
<protein>
    <submittedName>
        <fullName evidence="2">Uncharacterized protein</fullName>
    </submittedName>
</protein>
<evidence type="ECO:0000313" key="3">
    <source>
        <dbReference type="Proteomes" id="UP000095576"/>
    </source>
</evidence>
<proteinExistence type="predicted"/>
<accession>A0A174LDX1</accession>
<evidence type="ECO:0000256" key="1">
    <source>
        <dbReference type="SAM" id="Coils"/>
    </source>
</evidence>